<name>A0A3S4V2U0_9ACTN</name>
<accession>A0A3S4V2U0</accession>
<sequence>MPGSLNWWRTTVTAWCEHNKVSRSTSQIRKIARRLHAIGVMADIDMQIGREIDRQIARIDDLVGLNNMVSNRRGSRIADGEIDKELKESAAQFIADTQEGPSAS</sequence>
<reference evidence="1 2" key="1">
    <citation type="submission" date="2018-12" db="EMBL/GenBank/DDBJ databases">
        <authorList>
            <consortium name="Pathogen Informatics"/>
        </authorList>
    </citation>
    <scope>NUCLEOTIDE SEQUENCE [LARGE SCALE GENOMIC DNA]</scope>
    <source>
        <strain evidence="1 2">NCTC13652</strain>
    </source>
</reference>
<organism evidence="1 2">
    <name type="scientific">Acidipropionibacterium jensenii</name>
    <dbReference type="NCBI Taxonomy" id="1749"/>
    <lineage>
        <taxon>Bacteria</taxon>
        <taxon>Bacillati</taxon>
        <taxon>Actinomycetota</taxon>
        <taxon>Actinomycetes</taxon>
        <taxon>Propionibacteriales</taxon>
        <taxon>Propionibacteriaceae</taxon>
        <taxon>Acidipropionibacterium</taxon>
    </lineage>
</organism>
<dbReference type="RefSeq" id="WP_028701976.1">
    <property type="nucleotide sequence ID" value="NZ_LR134473.1"/>
</dbReference>
<protein>
    <submittedName>
        <fullName evidence="1">Uncharacterized protein</fullName>
    </submittedName>
</protein>
<gene>
    <name evidence="1" type="ORF">NCTC13652_01693</name>
</gene>
<evidence type="ECO:0000313" key="1">
    <source>
        <dbReference type="EMBL" id="VEI03487.1"/>
    </source>
</evidence>
<dbReference type="STRING" id="1122997.GCA_000425285_00061"/>
<keyword evidence="2" id="KW-1185">Reference proteome</keyword>
<dbReference type="EMBL" id="LR134473">
    <property type="protein sequence ID" value="VEI03487.1"/>
    <property type="molecule type" value="Genomic_DNA"/>
</dbReference>
<proteinExistence type="predicted"/>
<dbReference type="AlphaFoldDB" id="A0A3S4V2U0"/>
<evidence type="ECO:0000313" key="2">
    <source>
        <dbReference type="Proteomes" id="UP000277858"/>
    </source>
</evidence>
<dbReference type="Proteomes" id="UP000277858">
    <property type="component" value="Chromosome"/>
</dbReference>